<evidence type="ECO:0000313" key="3">
    <source>
        <dbReference type="EMBL" id="CAD7431729.1"/>
    </source>
</evidence>
<dbReference type="GO" id="GO:0005777">
    <property type="term" value="C:peroxisome"/>
    <property type="evidence" value="ECO:0007669"/>
    <property type="project" value="TreeGrafter"/>
</dbReference>
<gene>
    <name evidence="3" type="ORF">TMSB3V08_LOCUS8451</name>
</gene>
<dbReference type="EC" id="1.2.1.84" evidence="1"/>
<dbReference type="InterPro" id="IPR036291">
    <property type="entry name" value="NAD(P)-bd_dom_sf"/>
</dbReference>
<dbReference type="GO" id="GO:0080019">
    <property type="term" value="F:alcohol-forming very long-chain fatty acyl-CoA reductase activity"/>
    <property type="evidence" value="ECO:0007669"/>
    <property type="project" value="InterPro"/>
</dbReference>
<protein>
    <recommendedName>
        <fullName evidence="1">Fatty acyl-CoA reductase</fullName>
        <ecNumber evidence="1">1.2.1.84</ecNumber>
    </recommendedName>
</protein>
<keyword evidence="1" id="KW-0521">NADP</keyword>
<dbReference type="PANTHER" id="PTHR11011:SF60">
    <property type="entry name" value="FATTY ACYL-COA REDUCTASE-RELATED"/>
    <property type="match status" value="1"/>
</dbReference>
<accession>A0A7R9ECZ5</accession>
<evidence type="ECO:0000256" key="1">
    <source>
        <dbReference type="RuleBase" id="RU363097"/>
    </source>
</evidence>
<sequence>MNIETKHITEREFVAKEHAANIKGTPIQEFYRDFNVLVTGATGFMGKVLIEKLLRSCPNVGRIFILIRTKKGQLPEDRKEELLKSVIFDVLRASSPEFHKKLVVVTGDCSTAQAWSK</sequence>
<evidence type="ECO:0000259" key="2">
    <source>
        <dbReference type="Pfam" id="PF07993"/>
    </source>
</evidence>
<keyword evidence="1" id="KW-0443">Lipid metabolism</keyword>
<organism evidence="3">
    <name type="scientific">Timema monikensis</name>
    <dbReference type="NCBI Taxonomy" id="170555"/>
    <lineage>
        <taxon>Eukaryota</taxon>
        <taxon>Metazoa</taxon>
        <taxon>Ecdysozoa</taxon>
        <taxon>Arthropoda</taxon>
        <taxon>Hexapoda</taxon>
        <taxon>Insecta</taxon>
        <taxon>Pterygota</taxon>
        <taxon>Neoptera</taxon>
        <taxon>Polyneoptera</taxon>
        <taxon>Phasmatodea</taxon>
        <taxon>Timematodea</taxon>
        <taxon>Timematoidea</taxon>
        <taxon>Timematidae</taxon>
        <taxon>Timema</taxon>
    </lineage>
</organism>
<dbReference type="GO" id="GO:0035336">
    <property type="term" value="P:long-chain fatty-acyl-CoA metabolic process"/>
    <property type="evidence" value="ECO:0007669"/>
    <property type="project" value="TreeGrafter"/>
</dbReference>
<comment type="catalytic activity">
    <reaction evidence="1">
        <text>a long-chain fatty acyl-CoA + 2 NADPH + 2 H(+) = a long-chain primary fatty alcohol + 2 NADP(+) + CoA</text>
        <dbReference type="Rhea" id="RHEA:52716"/>
        <dbReference type="ChEBI" id="CHEBI:15378"/>
        <dbReference type="ChEBI" id="CHEBI:57287"/>
        <dbReference type="ChEBI" id="CHEBI:57783"/>
        <dbReference type="ChEBI" id="CHEBI:58349"/>
        <dbReference type="ChEBI" id="CHEBI:77396"/>
        <dbReference type="ChEBI" id="CHEBI:83139"/>
        <dbReference type="EC" id="1.2.1.84"/>
    </reaction>
</comment>
<comment type="function">
    <text evidence="1">Catalyzes the reduction of fatty acyl-CoA to fatty alcohols.</text>
</comment>
<dbReference type="AlphaFoldDB" id="A0A7R9ECZ5"/>
<dbReference type="EMBL" id="OB795131">
    <property type="protein sequence ID" value="CAD7431729.1"/>
    <property type="molecule type" value="Genomic_DNA"/>
</dbReference>
<dbReference type="SUPFAM" id="SSF51735">
    <property type="entry name" value="NAD(P)-binding Rossmann-fold domains"/>
    <property type="match status" value="1"/>
</dbReference>
<dbReference type="GO" id="GO:0102965">
    <property type="term" value="F:alcohol-forming long-chain fatty acyl-CoA reductase activity"/>
    <property type="evidence" value="ECO:0007669"/>
    <property type="project" value="UniProtKB-EC"/>
</dbReference>
<name>A0A7R9ECZ5_9NEOP</name>
<keyword evidence="1" id="KW-0560">Oxidoreductase</keyword>
<dbReference type="Pfam" id="PF07993">
    <property type="entry name" value="NAD_binding_4"/>
    <property type="match status" value="1"/>
</dbReference>
<comment type="similarity">
    <text evidence="1">Belongs to the fatty acyl-CoA reductase family.</text>
</comment>
<reference evidence="3" key="1">
    <citation type="submission" date="2020-11" db="EMBL/GenBank/DDBJ databases">
        <authorList>
            <person name="Tran Van P."/>
        </authorList>
    </citation>
    <scope>NUCLEOTIDE SEQUENCE</scope>
</reference>
<dbReference type="InterPro" id="IPR026055">
    <property type="entry name" value="FAR"/>
</dbReference>
<dbReference type="InterPro" id="IPR013120">
    <property type="entry name" value="FAR_NAD-bd"/>
</dbReference>
<feature type="domain" description="Thioester reductase (TE)" evidence="2">
    <location>
        <begin position="38"/>
        <end position="112"/>
    </location>
</feature>
<keyword evidence="1" id="KW-0444">Lipid biosynthesis</keyword>
<dbReference type="Gene3D" id="3.40.50.720">
    <property type="entry name" value="NAD(P)-binding Rossmann-like Domain"/>
    <property type="match status" value="1"/>
</dbReference>
<dbReference type="PANTHER" id="PTHR11011">
    <property type="entry name" value="MALE STERILITY PROTEIN 2-RELATED"/>
    <property type="match status" value="1"/>
</dbReference>
<proteinExistence type="inferred from homology"/>